<evidence type="ECO:0000313" key="6">
    <source>
        <dbReference type="EMBL" id="MCZ8403942.1"/>
    </source>
</evidence>
<dbReference type="AlphaFoldDB" id="A0A0D6HEV5"/>
<dbReference type="EMBL" id="MJMN01000003">
    <property type="protein sequence ID" value="OMG91478.1"/>
    <property type="molecule type" value="Genomic_DNA"/>
</dbReference>
<keyword evidence="2 5" id="KW-0812">Transmembrane</keyword>
<dbReference type="Pfam" id="PF01124">
    <property type="entry name" value="MAPEG"/>
    <property type="match status" value="1"/>
</dbReference>
<evidence type="ECO:0000313" key="7">
    <source>
        <dbReference type="EMBL" id="OMG91478.1"/>
    </source>
</evidence>
<accession>A0A0M7BRD4</accession>
<comment type="subcellular location">
    <subcellularLocation>
        <location evidence="1">Membrane</location>
    </subcellularLocation>
</comment>
<sequence length="124" mass="13575">MKMIAWLMLAAAILPFVCTIVAKAGGKQFDNNDPRTWLARQEGWRARANAAQANTFEALPFFFGAVLFALYTQAPAAHVATLMACWLGVRLGYLAMYLAGWGALRSLVWTISMGFIIAILFSGV</sequence>
<evidence type="ECO:0000256" key="3">
    <source>
        <dbReference type="ARBA" id="ARBA00022989"/>
    </source>
</evidence>
<dbReference type="PANTHER" id="PTHR35371">
    <property type="entry name" value="INNER MEMBRANE PROTEIN"/>
    <property type="match status" value="1"/>
</dbReference>
<dbReference type="SUPFAM" id="SSF161084">
    <property type="entry name" value="MAPEG domain-like"/>
    <property type="match status" value="1"/>
</dbReference>
<evidence type="ECO:0000256" key="5">
    <source>
        <dbReference type="SAM" id="Phobius"/>
    </source>
</evidence>
<keyword evidence="4 5" id="KW-0472">Membrane</keyword>
<dbReference type="eggNOG" id="COG3686">
    <property type="taxonomic scope" value="Bacteria"/>
</dbReference>
<evidence type="ECO:0000256" key="1">
    <source>
        <dbReference type="ARBA" id="ARBA00004370"/>
    </source>
</evidence>
<name>A0A0D6HEV5_ALCXX</name>
<dbReference type="GeneID" id="75276534"/>
<evidence type="ECO:0000256" key="2">
    <source>
        <dbReference type="ARBA" id="ARBA00022692"/>
    </source>
</evidence>
<dbReference type="RefSeq" id="WP_006385051.1">
    <property type="nucleotide sequence ID" value="NZ_AP028040.1"/>
</dbReference>
<organism evidence="7 8">
    <name type="scientific">Alcaligenes xylosoxydans xylosoxydans</name>
    <name type="common">Achromobacter xylosoxidans</name>
    <dbReference type="NCBI Taxonomy" id="85698"/>
    <lineage>
        <taxon>Bacteria</taxon>
        <taxon>Pseudomonadati</taxon>
        <taxon>Pseudomonadota</taxon>
        <taxon>Betaproteobacteria</taxon>
        <taxon>Burkholderiales</taxon>
        <taxon>Alcaligenaceae</taxon>
        <taxon>Achromobacter</taxon>
    </lineage>
</organism>
<protein>
    <submittedName>
        <fullName evidence="6">MAPEG family protein</fullName>
    </submittedName>
</protein>
<evidence type="ECO:0000256" key="4">
    <source>
        <dbReference type="ARBA" id="ARBA00023136"/>
    </source>
</evidence>
<dbReference type="PATRIC" id="fig|85698.15.peg.4684"/>
<reference evidence="6" key="2">
    <citation type="submission" date="2022-12" db="EMBL/GenBank/DDBJ databases">
        <authorList>
            <person name="Voronina O.L."/>
            <person name="Kunda M.S."/>
            <person name="Ryzhova N."/>
            <person name="Aksenova E.I."/>
        </authorList>
    </citation>
    <scope>NUCLEOTIDE SEQUENCE</scope>
    <source>
        <strain evidence="6">SCCH136:Ach223948</strain>
    </source>
</reference>
<dbReference type="KEGG" id="axx:ERS451415_02551"/>
<dbReference type="InterPro" id="IPR001129">
    <property type="entry name" value="Membr-assoc_MAPEG"/>
</dbReference>
<evidence type="ECO:0000313" key="8">
    <source>
        <dbReference type="Proteomes" id="UP000187251"/>
    </source>
</evidence>
<proteinExistence type="predicted"/>
<dbReference type="Gene3D" id="1.20.120.550">
    <property type="entry name" value="Membrane associated eicosanoid/glutathione metabolism-like domain"/>
    <property type="match status" value="1"/>
</dbReference>
<keyword evidence="3 5" id="KW-1133">Transmembrane helix</keyword>
<dbReference type="InterPro" id="IPR023352">
    <property type="entry name" value="MAPEG-like_dom_sf"/>
</dbReference>
<feature type="transmembrane region" description="Helical" evidence="5">
    <location>
        <begin position="50"/>
        <end position="72"/>
    </location>
</feature>
<dbReference type="Proteomes" id="UP000187251">
    <property type="component" value="Unassembled WGS sequence"/>
</dbReference>
<dbReference type="Proteomes" id="UP001141992">
    <property type="component" value="Unassembled WGS sequence"/>
</dbReference>
<reference evidence="7 8" key="1">
    <citation type="submission" date="2016-09" db="EMBL/GenBank/DDBJ databases">
        <title>Phylogenomics of Achromobacter.</title>
        <authorList>
            <person name="Jeukens J."/>
            <person name="Freschi L."/>
            <person name="Vincent A.T."/>
            <person name="Emond-Rheault J.-G."/>
            <person name="Kukavica-Ibrulj I."/>
            <person name="Charette S.J."/>
            <person name="Levesque R.C."/>
        </authorList>
    </citation>
    <scope>NUCLEOTIDE SEQUENCE [LARGE SCALE GENOMIC DNA]</scope>
    <source>
        <strain evidence="7 8">AUS488</strain>
    </source>
</reference>
<dbReference type="OrthoDB" id="513661at2"/>
<dbReference type="EMBL" id="JAPZVI010000019">
    <property type="protein sequence ID" value="MCZ8403942.1"/>
    <property type="molecule type" value="Genomic_DNA"/>
</dbReference>
<comment type="caution">
    <text evidence="7">The sequence shown here is derived from an EMBL/GenBank/DDBJ whole genome shotgun (WGS) entry which is preliminary data.</text>
</comment>
<dbReference type="PANTHER" id="PTHR35371:SF1">
    <property type="entry name" value="BLR7753 PROTEIN"/>
    <property type="match status" value="1"/>
</dbReference>
<accession>A0A0D6HEV5</accession>
<dbReference type="GO" id="GO:0016020">
    <property type="term" value="C:membrane"/>
    <property type="evidence" value="ECO:0007669"/>
    <property type="project" value="UniProtKB-SubCell"/>
</dbReference>
<gene>
    <name evidence="7" type="ORF">BIZ92_19360</name>
    <name evidence="6" type="ORF">O9570_20975</name>
</gene>
<feature type="transmembrane region" description="Helical" evidence="5">
    <location>
        <begin position="106"/>
        <end position="123"/>
    </location>
</feature>